<evidence type="ECO:0000256" key="4">
    <source>
        <dbReference type="PROSITE-ProRule" id="PRU00134"/>
    </source>
</evidence>
<name>A0A9N8H955_9STRA</name>
<comment type="caution">
    <text evidence="6">The sequence shown here is derived from an EMBL/GenBank/DDBJ whole genome shotgun (WGS) entry which is preliminary data.</text>
</comment>
<keyword evidence="1" id="KW-0479">Metal-binding</keyword>
<dbReference type="PROSITE" id="PS50865">
    <property type="entry name" value="ZF_MYND_2"/>
    <property type="match status" value="1"/>
</dbReference>
<protein>
    <recommendedName>
        <fullName evidence="5">MYND-type domain-containing protein</fullName>
    </recommendedName>
</protein>
<keyword evidence="7" id="KW-1185">Reference proteome</keyword>
<evidence type="ECO:0000313" key="7">
    <source>
        <dbReference type="Proteomes" id="UP001153069"/>
    </source>
</evidence>
<evidence type="ECO:0000256" key="3">
    <source>
        <dbReference type="ARBA" id="ARBA00022833"/>
    </source>
</evidence>
<dbReference type="OrthoDB" id="3007465at2759"/>
<evidence type="ECO:0000259" key="5">
    <source>
        <dbReference type="PROSITE" id="PS50865"/>
    </source>
</evidence>
<keyword evidence="3" id="KW-0862">Zinc</keyword>
<accession>A0A9N8H955</accession>
<evidence type="ECO:0000313" key="6">
    <source>
        <dbReference type="EMBL" id="CAB9503905.1"/>
    </source>
</evidence>
<evidence type="ECO:0000256" key="1">
    <source>
        <dbReference type="ARBA" id="ARBA00022723"/>
    </source>
</evidence>
<feature type="domain" description="MYND-type" evidence="5">
    <location>
        <begin position="204"/>
        <end position="248"/>
    </location>
</feature>
<dbReference type="Proteomes" id="UP001153069">
    <property type="component" value="Unassembled WGS sequence"/>
</dbReference>
<evidence type="ECO:0000256" key="2">
    <source>
        <dbReference type="ARBA" id="ARBA00022771"/>
    </source>
</evidence>
<dbReference type="GO" id="GO:0008270">
    <property type="term" value="F:zinc ion binding"/>
    <property type="evidence" value="ECO:0007669"/>
    <property type="project" value="UniProtKB-KW"/>
</dbReference>
<gene>
    <name evidence="6" type="ORF">SEMRO_179_G078580.1</name>
</gene>
<proteinExistence type="predicted"/>
<sequence length="324" mass="36069">MSTMKLPVHHYNMTSEVAAKFRKGADDFLQQVGLTKNGKKFGYLKLYVHSLQCCGTATKADFDGLTKIAEDSRELNLVQAMAWKGLGVFWLLKGDQHESAECYRRAAIFIGNVSYKEKDKFICASVKNENPPKYRSVSSLLPDLKVELTVALAALKVTAAETNSEWNDAVILRYRFHEVEVFSCHVPAAQPDLAKRLEVGGFACDCCGKSQEEFGQVRMKCCSQCNMAYYCSAECEAKAWRAGHHRACRPVGAIQVGDIMQLVPSKSLKPELNSELVKIVEADIKKKKGHWKVQLLVNEAGNKHGIEGQMSIKASQVIHIRPAK</sequence>
<dbReference type="AlphaFoldDB" id="A0A9N8H955"/>
<keyword evidence="2 4" id="KW-0863">Zinc-finger</keyword>
<organism evidence="6 7">
    <name type="scientific">Seminavis robusta</name>
    <dbReference type="NCBI Taxonomy" id="568900"/>
    <lineage>
        <taxon>Eukaryota</taxon>
        <taxon>Sar</taxon>
        <taxon>Stramenopiles</taxon>
        <taxon>Ochrophyta</taxon>
        <taxon>Bacillariophyta</taxon>
        <taxon>Bacillariophyceae</taxon>
        <taxon>Bacillariophycidae</taxon>
        <taxon>Naviculales</taxon>
        <taxon>Naviculaceae</taxon>
        <taxon>Seminavis</taxon>
    </lineage>
</organism>
<dbReference type="EMBL" id="CAICTM010000178">
    <property type="protein sequence ID" value="CAB9503905.1"/>
    <property type="molecule type" value="Genomic_DNA"/>
</dbReference>
<dbReference type="Pfam" id="PF01753">
    <property type="entry name" value="zf-MYND"/>
    <property type="match status" value="1"/>
</dbReference>
<dbReference type="Gene3D" id="6.10.140.2220">
    <property type="match status" value="1"/>
</dbReference>
<dbReference type="PROSITE" id="PS01360">
    <property type="entry name" value="ZF_MYND_1"/>
    <property type="match status" value="1"/>
</dbReference>
<dbReference type="SUPFAM" id="SSF144232">
    <property type="entry name" value="HIT/MYND zinc finger-like"/>
    <property type="match status" value="1"/>
</dbReference>
<reference evidence="6" key="1">
    <citation type="submission" date="2020-06" db="EMBL/GenBank/DDBJ databases">
        <authorList>
            <consortium name="Plant Systems Biology data submission"/>
        </authorList>
    </citation>
    <scope>NUCLEOTIDE SEQUENCE</scope>
    <source>
        <strain evidence="6">D6</strain>
    </source>
</reference>
<dbReference type="InterPro" id="IPR002893">
    <property type="entry name" value="Znf_MYND"/>
</dbReference>